<dbReference type="PANTHER" id="PTHR31827:SF1">
    <property type="entry name" value="EMB|CAB89363.1"/>
    <property type="match status" value="1"/>
</dbReference>
<feature type="region of interest" description="Disordered" evidence="1">
    <location>
        <begin position="379"/>
        <end position="413"/>
    </location>
</feature>
<reference evidence="3" key="1">
    <citation type="submission" date="2020-11" db="EMBL/GenBank/DDBJ databases">
        <authorList>
            <person name="Tran Van P."/>
        </authorList>
    </citation>
    <scope>NUCLEOTIDE SEQUENCE</scope>
</reference>
<name>A0A7R9E9T2_9NEOP</name>
<feature type="compositionally biased region" description="Basic and acidic residues" evidence="1">
    <location>
        <begin position="384"/>
        <end position="413"/>
    </location>
</feature>
<sequence>MIRSRSESRSFTALVQELFNFNDLLTSDPSLRTSDFVESPVTVQTLHIRCSHNSVSSVGSCEWKKDSREGETLDCRDAGICFVEDGTKDKPETQVVNNTCRRRTPSPRPRKRLAGSILLSLAPRQVQKEKRITSKILQEFFRALDKKSRSTSLGTSHVQRLICYTQGFDLEIYPLVISLSQLTMTHSNVTKYESPPRQPLWEPHGQMREFRTTLDLLMARRSRFESQSGLYFEDFIGDNIKMEDSTHIRESIKTGDVNIRKEIETVHIKMENSVEIPESPETDVLQANFDVNIIKEIETVNIKMEDGTEIPGSGKIHALQPNCGIKIKKEIETDPELEFNPMEYVNVSIKTEVEEIAEPESPRNTLIVKAVQEINALDSISSSDSKEENKRQNVEDVSKQIKTENDDTSSHPKCKKENCTKKAVKNGYCLDDCVGVYRRTCKNEKCPKFALKGGYCVAHGGSSYKPKCRKENCTKIPSQGIYCVEHGGIAYKRKCKEGDCPRYPLKGGYCLQHGGVEFEKSCKMPDCPKHPKRGGYCIAHGGNYYKRKCKEKGCSEYTLKGVYCRYHDGSGYPNLCNVEGCSNPAQIGQSCVAHGGTSQHKVCMVEDCSKISRKNGYCLAHCEVHSTITLPASVAWLANALVVLSPTAEDGEIEMEPKPLEYVDVKVKSEVLENYELEVPSGSPSTNQEDELTITKPLSHPGHQVGSQLAPIVFRACLPLSCLSSDQVYTGAQPNLPQIESGHTNELMRTEINIIETGSLDCVPAVIENIKVESDDSENGVNTSQVECNESQNGKYDIKMEEDSKKFDGTMQQGYGLFIKEEIKLEPKMELDQPEYVMVKSEAPDSYDPETSCGLPHVKRDYKEYDPLSDANISIKSETLESFEPTSQFDPQSVKREHQVSVLLKMEASLHTLYSDDTEVMQDCDVMIKEEPKMETDMELNPLEYVNVSIKSEAGDNCVLESSLKSKTEGEFVKPGYSNDPTGVDPEPPDPNNKNTEAPSCSFPTASEEIMVRASINFSSLKTGLQITIHVLSISAKIRGTRIACTHTLPRQPLIC</sequence>
<feature type="region of interest" description="Disordered" evidence="1">
    <location>
        <begin position="970"/>
        <end position="999"/>
    </location>
</feature>
<evidence type="ECO:0000256" key="1">
    <source>
        <dbReference type="SAM" id="MobiDB-lite"/>
    </source>
</evidence>
<proteinExistence type="predicted"/>
<gene>
    <name evidence="3" type="ORF">TMSB3V08_LOCUS6757</name>
</gene>
<evidence type="ECO:0000259" key="2">
    <source>
        <dbReference type="Pfam" id="PF24906"/>
    </source>
</evidence>
<dbReference type="AlphaFoldDB" id="A0A7R9E9T2"/>
<dbReference type="InterPro" id="IPR056866">
    <property type="entry name" value="Znf_WRKY19"/>
</dbReference>
<evidence type="ECO:0000313" key="3">
    <source>
        <dbReference type="EMBL" id="CAD7429987.1"/>
    </source>
</evidence>
<organism evidence="3">
    <name type="scientific">Timema monikensis</name>
    <dbReference type="NCBI Taxonomy" id="170555"/>
    <lineage>
        <taxon>Eukaryota</taxon>
        <taxon>Metazoa</taxon>
        <taxon>Ecdysozoa</taxon>
        <taxon>Arthropoda</taxon>
        <taxon>Hexapoda</taxon>
        <taxon>Insecta</taxon>
        <taxon>Pterygota</taxon>
        <taxon>Neoptera</taxon>
        <taxon>Polyneoptera</taxon>
        <taxon>Phasmatodea</taxon>
        <taxon>Timematodea</taxon>
        <taxon>Timematoidea</taxon>
        <taxon>Timematidae</taxon>
        <taxon>Timema</taxon>
    </lineage>
</organism>
<accession>A0A7R9E9T2</accession>
<dbReference type="Pfam" id="PF24906">
    <property type="entry name" value="Zf_WRKY19"/>
    <property type="match status" value="1"/>
</dbReference>
<protein>
    <recommendedName>
        <fullName evidence="2">WRKY19-like zinc finger domain-containing protein</fullName>
    </recommendedName>
</protein>
<dbReference type="EMBL" id="OB794292">
    <property type="protein sequence ID" value="CAD7429987.1"/>
    <property type="molecule type" value="Genomic_DNA"/>
</dbReference>
<feature type="domain" description="WRKY19-like zinc finger" evidence="2">
    <location>
        <begin position="520"/>
        <end position="542"/>
    </location>
</feature>
<dbReference type="PANTHER" id="PTHR31827">
    <property type="entry name" value="EMB|CAB89363.1"/>
    <property type="match status" value="1"/>
</dbReference>